<dbReference type="RefSeq" id="WP_345039771.1">
    <property type="nucleotide sequence ID" value="NZ_BAAAYL010000001.1"/>
</dbReference>
<comment type="catalytic activity">
    <reaction evidence="1">
        <text>ATP + protein L-histidine = ADP + protein N-phospho-L-histidine.</text>
        <dbReference type="EC" id="2.7.13.3"/>
    </reaction>
</comment>
<evidence type="ECO:0000256" key="5">
    <source>
        <dbReference type="ARBA" id="ARBA00022741"/>
    </source>
</evidence>
<reference evidence="13" key="1">
    <citation type="journal article" date="2019" name="Int. J. Syst. Evol. Microbiol.">
        <title>The Global Catalogue of Microorganisms (GCM) 10K type strain sequencing project: providing services to taxonomists for standard genome sequencing and annotation.</title>
        <authorList>
            <consortium name="The Broad Institute Genomics Platform"/>
            <consortium name="The Broad Institute Genome Sequencing Center for Infectious Disease"/>
            <person name="Wu L."/>
            <person name="Ma J."/>
        </authorList>
    </citation>
    <scope>NUCLEOTIDE SEQUENCE [LARGE SCALE GENOMIC DNA]</scope>
    <source>
        <strain evidence="13">JCM 9651</strain>
    </source>
</reference>
<keyword evidence="5" id="KW-0547">Nucleotide-binding</keyword>
<sequence length="438" mass="46496">MGRQDVTAVGRGVSAGPVGLARGAALTGLAIGEALLALWVCLVLCLACVGLGLPLLPGALRAVRAQARRQRRLAWAWSGVRVDDPYRPASGETGHAGGWREMRLRLADPATWRDLVWLLVNPFIGPVMAFLPLVAVVHGVFGVVLAFAWRPITSAWNGVWFDFVPVTGQTTATLAAALGVVQACCGLLLFPRWLMPLHGRWVRFVLGKSRSALSDRVEQLQTSRSDAVDLQAAELRRIERDLHDGTQARLVALGMTLTAAESLLEHNPEAVRALLAEAKGNSTRALNELRDLVRGVHPPLLADRGLVDAVRTFALELPLPVQVTGEIPGRLPAPVESAAYFAIAELLGNVVKHAEAEQVSVDFRYDHHVLRVAVHDNGVGGATAGDGGGIRGIERRLAAFDGALALTSPPGGGTTAALEIGCDLLDGTDETGAAPRSR</sequence>
<dbReference type="InterPro" id="IPR050482">
    <property type="entry name" value="Sensor_HK_TwoCompSys"/>
</dbReference>
<organism evidence="12 13">
    <name type="scientific">Streptomyces sannanensis</name>
    <dbReference type="NCBI Taxonomy" id="285536"/>
    <lineage>
        <taxon>Bacteria</taxon>
        <taxon>Bacillati</taxon>
        <taxon>Actinomycetota</taxon>
        <taxon>Actinomycetes</taxon>
        <taxon>Kitasatosporales</taxon>
        <taxon>Streptomycetaceae</taxon>
        <taxon>Streptomyces</taxon>
    </lineage>
</organism>
<keyword evidence="7" id="KW-0067">ATP-binding</keyword>
<dbReference type="EMBL" id="BAAAYL010000001">
    <property type="protein sequence ID" value="GAA3375043.1"/>
    <property type="molecule type" value="Genomic_DNA"/>
</dbReference>
<keyword evidence="9" id="KW-0472">Membrane</keyword>
<dbReference type="PANTHER" id="PTHR24421">
    <property type="entry name" value="NITRATE/NITRITE SENSOR PROTEIN NARX-RELATED"/>
    <property type="match status" value="1"/>
</dbReference>
<keyword evidence="4" id="KW-0808">Transferase</keyword>
<gene>
    <name evidence="12" type="ORF">GCM10020367_41290</name>
</gene>
<dbReference type="SUPFAM" id="SSF55874">
    <property type="entry name" value="ATPase domain of HSP90 chaperone/DNA topoisomerase II/histidine kinase"/>
    <property type="match status" value="1"/>
</dbReference>
<keyword evidence="9" id="KW-0812">Transmembrane</keyword>
<keyword evidence="13" id="KW-1185">Reference proteome</keyword>
<evidence type="ECO:0000256" key="4">
    <source>
        <dbReference type="ARBA" id="ARBA00022679"/>
    </source>
</evidence>
<evidence type="ECO:0000259" key="11">
    <source>
        <dbReference type="Pfam" id="PF13796"/>
    </source>
</evidence>
<dbReference type="Proteomes" id="UP001499990">
    <property type="component" value="Unassembled WGS sequence"/>
</dbReference>
<dbReference type="PANTHER" id="PTHR24421:SF10">
    <property type="entry name" value="NITRATE_NITRITE SENSOR PROTEIN NARQ"/>
    <property type="match status" value="1"/>
</dbReference>
<evidence type="ECO:0000256" key="2">
    <source>
        <dbReference type="ARBA" id="ARBA00012438"/>
    </source>
</evidence>
<evidence type="ECO:0000256" key="3">
    <source>
        <dbReference type="ARBA" id="ARBA00022553"/>
    </source>
</evidence>
<protein>
    <recommendedName>
        <fullName evidence="2">histidine kinase</fullName>
        <ecNumber evidence="2">2.7.13.3</ecNumber>
    </recommendedName>
</protein>
<evidence type="ECO:0000256" key="7">
    <source>
        <dbReference type="ARBA" id="ARBA00022840"/>
    </source>
</evidence>
<dbReference type="Gene3D" id="3.30.565.10">
    <property type="entry name" value="Histidine kinase-like ATPase, C-terminal domain"/>
    <property type="match status" value="1"/>
</dbReference>
<keyword evidence="9" id="KW-1133">Transmembrane helix</keyword>
<accession>A0ABP6SFR0</accession>
<feature type="transmembrane region" description="Helical" evidence="9">
    <location>
        <begin position="36"/>
        <end position="63"/>
    </location>
</feature>
<evidence type="ECO:0000313" key="12">
    <source>
        <dbReference type="EMBL" id="GAA3375043.1"/>
    </source>
</evidence>
<feature type="transmembrane region" description="Helical" evidence="9">
    <location>
        <begin position="169"/>
        <end position="190"/>
    </location>
</feature>
<feature type="transmembrane region" description="Helical" evidence="9">
    <location>
        <begin position="123"/>
        <end position="149"/>
    </location>
</feature>
<evidence type="ECO:0000256" key="9">
    <source>
        <dbReference type="SAM" id="Phobius"/>
    </source>
</evidence>
<evidence type="ECO:0000256" key="6">
    <source>
        <dbReference type="ARBA" id="ARBA00022777"/>
    </source>
</evidence>
<dbReference type="Pfam" id="PF13796">
    <property type="entry name" value="Sensor"/>
    <property type="match status" value="1"/>
</dbReference>
<name>A0ABP6SFR0_9ACTN</name>
<dbReference type="InterPro" id="IPR011712">
    <property type="entry name" value="Sig_transdc_His_kin_sub3_dim/P"/>
</dbReference>
<evidence type="ECO:0000256" key="1">
    <source>
        <dbReference type="ARBA" id="ARBA00000085"/>
    </source>
</evidence>
<evidence type="ECO:0000313" key="13">
    <source>
        <dbReference type="Proteomes" id="UP001499990"/>
    </source>
</evidence>
<dbReference type="Pfam" id="PF07730">
    <property type="entry name" value="HisKA_3"/>
    <property type="match status" value="1"/>
</dbReference>
<comment type="caution">
    <text evidence="12">The sequence shown here is derived from an EMBL/GenBank/DDBJ whole genome shotgun (WGS) entry which is preliminary data.</text>
</comment>
<dbReference type="InterPro" id="IPR025828">
    <property type="entry name" value="Put_sensor_dom"/>
</dbReference>
<feature type="domain" description="Putative sensor" evidence="11">
    <location>
        <begin position="26"/>
        <end position="187"/>
    </location>
</feature>
<dbReference type="EC" id="2.7.13.3" evidence="2"/>
<keyword evidence="6" id="KW-0418">Kinase</keyword>
<evidence type="ECO:0000256" key="8">
    <source>
        <dbReference type="ARBA" id="ARBA00023012"/>
    </source>
</evidence>
<evidence type="ECO:0000259" key="10">
    <source>
        <dbReference type="Pfam" id="PF07730"/>
    </source>
</evidence>
<keyword evidence="3" id="KW-0597">Phosphoprotein</keyword>
<feature type="domain" description="Signal transduction histidine kinase subgroup 3 dimerisation and phosphoacceptor" evidence="10">
    <location>
        <begin position="234"/>
        <end position="300"/>
    </location>
</feature>
<keyword evidence="8" id="KW-0902">Two-component regulatory system</keyword>
<dbReference type="InterPro" id="IPR036890">
    <property type="entry name" value="HATPase_C_sf"/>
</dbReference>
<dbReference type="Gene3D" id="1.20.5.1930">
    <property type="match status" value="1"/>
</dbReference>
<proteinExistence type="predicted"/>